<comment type="caution">
    <text evidence="3">The sequence shown here is derived from an EMBL/GenBank/DDBJ whole genome shotgun (WGS) entry which is preliminary data.</text>
</comment>
<reference evidence="2" key="3">
    <citation type="submission" date="2023-11" db="EMBL/GenBank/DDBJ databases">
        <authorList>
            <person name="Beijen E."/>
            <person name="Ohm R.A."/>
        </authorList>
    </citation>
    <scope>NUCLEOTIDE SEQUENCE</scope>
    <source>
        <strain evidence="2">CBS 150709</strain>
    </source>
</reference>
<organism evidence="3 4">
    <name type="scientific">Purpureocillium lilacinum</name>
    <name type="common">Paecilomyces lilacinus</name>
    <dbReference type="NCBI Taxonomy" id="33203"/>
    <lineage>
        <taxon>Eukaryota</taxon>
        <taxon>Fungi</taxon>
        <taxon>Dikarya</taxon>
        <taxon>Ascomycota</taxon>
        <taxon>Pezizomycotina</taxon>
        <taxon>Sordariomycetes</taxon>
        <taxon>Hypocreomycetidae</taxon>
        <taxon>Hypocreales</taxon>
        <taxon>Ophiocordycipitaceae</taxon>
        <taxon>Purpureocillium</taxon>
    </lineage>
</organism>
<dbReference type="AlphaFoldDB" id="A0A2U3EMQ8"/>
<protein>
    <submittedName>
        <fullName evidence="3">Uncharacterized protein</fullName>
    </submittedName>
</protein>
<evidence type="ECO:0000313" key="4">
    <source>
        <dbReference type="Proteomes" id="UP000245956"/>
    </source>
</evidence>
<evidence type="ECO:0000313" key="3">
    <source>
        <dbReference type="EMBL" id="PWI75791.1"/>
    </source>
</evidence>
<evidence type="ECO:0000256" key="1">
    <source>
        <dbReference type="SAM" id="MobiDB-lite"/>
    </source>
</evidence>
<proteinExistence type="predicted"/>
<evidence type="ECO:0000313" key="5">
    <source>
        <dbReference type="Proteomes" id="UP001287286"/>
    </source>
</evidence>
<dbReference type="EMBL" id="JAWRVI010000011">
    <property type="protein sequence ID" value="KAK4091492.1"/>
    <property type="molecule type" value="Genomic_DNA"/>
</dbReference>
<feature type="region of interest" description="Disordered" evidence="1">
    <location>
        <begin position="239"/>
        <end position="259"/>
    </location>
</feature>
<dbReference type="EMBL" id="LCWV01000002">
    <property type="protein sequence ID" value="PWI75791.1"/>
    <property type="molecule type" value="Genomic_DNA"/>
</dbReference>
<dbReference type="Proteomes" id="UP000245956">
    <property type="component" value="Unassembled WGS sequence"/>
</dbReference>
<gene>
    <name evidence="3" type="ORF">PCL_06449</name>
    <name evidence="2" type="ORF">Purlil1_3922</name>
</gene>
<reference evidence="3" key="1">
    <citation type="submission" date="2015-05" db="EMBL/GenBank/DDBJ databases">
        <authorList>
            <person name="Wang D.B."/>
            <person name="Wang M."/>
        </authorList>
    </citation>
    <scope>NUCLEOTIDE SEQUENCE</scope>
    <source>
        <strain evidence="3">36-1</strain>
    </source>
</reference>
<evidence type="ECO:0000313" key="2">
    <source>
        <dbReference type="EMBL" id="KAK4091492.1"/>
    </source>
</evidence>
<dbReference type="Proteomes" id="UP001287286">
    <property type="component" value="Unassembled WGS sequence"/>
</dbReference>
<reference evidence="3 4" key="2">
    <citation type="journal article" date="2016" name="Front. Microbiol.">
        <title>Genome and transcriptome sequences reveal the specific parasitism of the nematophagous Purpureocillium lilacinum 36-1.</title>
        <authorList>
            <person name="Xie J."/>
            <person name="Li S."/>
            <person name="Mo C."/>
            <person name="Xiao X."/>
            <person name="Peng D."/>
            <person name="Wang G."/>
            <person name="Xiao Y."/>
        </authorList>
    </citation>
    <scope>NUCLEOTIDE SEQUENCE [LARGE SCALE GENOMIC DNA]</scope>
    <source>
        <strain evidence="3 4">36-1</strain>
    </source>
</reference>
<feature type="compositionally biased region" description="Polar residues" evidence="1">
    <location>
        <begin position="250"/>
        <end position="259"/>
    </location>
</feature>
<sequence>MAWPDLPCDKYLALNDPERRGSHNQLGVCEPTTSSTALPLCSGISERSNARVPPVAEIIGSASPSHFIHCSFSQSLPLFPEDRADLALNYSIASYAWILEATESMGRHESSNRRDQTRVSNLVRGPVSLPCPPAPRLEHSQPLALAAESAGRAREGVSSAAVFSACAECRHGTALLRRLTVDRFLIANCLRQHGRCAPTTENNWASSQDAGSSDDTSLWAGLLPHIKADYMTQSASCPGQVLPAHRHRTTPTARSLSLH</sequence>
<reference evidence="2 5" key="4">
    <citation type="journal article" date="2024" name="Microbiol. Resour. Announc.">
        <title>Genome annotations for the ascomycete fungi Trichoderma harzianum, Trichoderma aggressivum, and Purpureocillium lilacinum.</title>
        <authorList>
            <person name="Beijen E.P.W."/>
            <person name="Ohm R.A."/>
        </authorList>
    </citation>
    <scope>NUCLEOTIDE SEQUENCE [LARGE SCALE GENOMIC DNA]</scope>
    <source>
        <strain evidence="2 5">CBS 150709</strain>
    </source>
</reference>
<keyword evidence="5" id="KW-1185">Reference proteome</keyword>
<name>A0A2U3EMQ8_PURLI</name>
<accession>A0A2U3EMQ8</accession>